<sequence length="455" mass="47948">MRTLASRMRLLAQREQSSVNMTAEALAAATDPAGEGKRTFTRVYEEQAIATAEQVDQRRANGESLGPLAGIPVSIKDLFDVKGEATLAGSIALSDASPAEEDAAVVARLRSTGAVIVGRTNMTEFAYSGLGINPHYGTPLNPWDRQVGRIPGGSSSGSAISVTDGMAAVAIGTDTGGSVRIPAALCGLTGFKPTMRRFSTAGVLPLSPALDSVGVIAPTVQCCATVDSILTASPARLLADIDIRTLRIGVLQGYVLDGLDPHVARHFSDAVSVLEKAGAMVFDVDFAELSQIPEVNAQGGFAAVESYAWHQHLLERFAGRYDPRVLSRILRGRAITEQTHDELLAARRRIVMAANQQFVNTDVWILPTVPLVAPLVADLVNDDNAYYAANAAMLRNPSVFNFLDACALSVPCHLPGEAPVGLMVAAPGGADEHLLRVGTAIEKTLAHAGRAIVPD</sequence>
<accession>A0A3A3FKC3</accession>
<dbReference type="InterPro" id="IPR023631">
    <property type="entry name" value="Amidase_dom"/>
</dbReference>
<comment type="caution">
    <text evidence="2">The sequence shown here is derived from an EMBL/GenBank/DDBJ whole genome shotgun (WGS) entry which is preliminary data.</text>
</comment>
<dbReference type="PANTHER" id="PTHR11895">
    <property type="entry name" value="TRANSAMIDASE"/>
    <property type="match status" value="1"/>
</dbReference>
<dbReference type="EMBL" id="QYUO01000003">
    <property type="protein sequence ID" value="RJF92828.1"/>
    <property type="molecule type" value="Genomic_DNA"/>
</dbReference>
<gene>
    <name evidence="2" type="ORF">D3871_28735</name>
</gene>
<protein>
    <submittedName>
        <fullName evidence="2">Amidase</fullName>
        <ecNumber evidence="2">3.5.1.4</ecNumber>
    </submittedName>
</protein>
<dbReference type="InterPro" id="IPR000120">
    <property type="entry name" value="Amidase"/>
</dbReference>
<evidence type="ECO:0000259" key="1">
    <source>
        <dbReference type="Pfam" id="PF01425"/>
    </source>
</evidence>
<dbReference type="NCBIfam" id="NF005460">
    <property type="entry name" value="PRK07056.1"/>
    <property type="match status" value="1"/>
</dbReference>
<organism evidence="2 3">
    <name type="scientific">Noviherbaspirillum saxi</name>
    <dbReference type="NCBI Taxonomy" id="2320863"/>
    <lineage>
        <taxon>Bacteria</taxon>
        <taxon>Pseudomonadati</taxon>
        <taxon>Pseudomonadota</taxon>
        <taxon>Betaproteobacteria</taxon>
        <taxon>Burkholderiales</taxon>
        <taxon>Oxalobacteraceae</taxon>
        <taxon>Noviherbaspirillum</taxon>
    </lineage>
</organism>
<evidence type="ECO:0000313" key="2">
    <source>
        <dbReference type="EMBL" id="RJF92828.1"/>
    </source>
</evidence>
<keyword evidence="3" id="KW-1185">Reference proteome</keyword>
<dbReference type="AlphaFoldDB" id="A0A3A3FKC3"/>
<dbReference type="OrthoDB" id="112488at2"/>
<evidence type="ECO:0000313" key="3">
    <source>
        <dbReference type="Proteomes" id="UP000265955"/>
    </source>
</evidence>
<dbReference type="Pfam" id="PF01425">
    <property type="entry name" value="Amidase"/>
    <property type="match status" value="1"/>
</dbReference>
<dbReference type="Gene3D" id="3.90.1300.10">
    <property type="entry name" value="Amidase signature (AS) domain"/>
    <property type="match status" value="1"/>
</dbReference>
<reference evidence="3" key="1">
    <citation type="submission" date="2018-09" db="EMBL/GenBank/DDBJ databases">
        <authorList>
            <person name="Zhu H."/>
        </authorList>
    </citation>
    <scope>NUCLEOTIDE SEQUENCE [LARGE SCALE GENOMIC DNA]</scope>
    <source>
        <strain evidence="3">K1R23-30</strain>
    </source>
</reference>
<dbReference type="Proteomes" id="UP000265955">
    <property type="component" value="Unassembled WGS sequence"/>
</dbReference>
<dbReference type="PANTHER" id="PTHR11895:SF176">
    <property type="entry name" value="AMIDASE AMID-RELATED"/>
    <property type="match status" value="1"/>
</dbReference>
<feature type="domain" description="Amidase" evidence="1">
    <location>
        <begin position="40"/>
        <end position="435"/>
    </location>
</feature>
<dbReference type="GO" id="GO:0004040">
    <property type="term" value="F:amidase activity"/>
    <property type="evidence" value="ECO:0007669"/>
    <property type="project" value="UniProtKB-EC"/>
</dbReference>
<dbReference type="SUPFAM" id="SSF75304">
    <property type="entry name" value="Amidase signature (AS) enzymes"/>
    <property type="match status" value="1"/>
</dbReference>
<proteinExistence type="predicted"/>
<keyword evidence="2" id="KW-0378">Hydrolase</keyword>
<name>A0A3A3FKC3_9BURK</name>
<dbReference type="InterPro" id="IPR036928">
    <property type="entry name" value="AS_sf"/>
</dbReference>
<dbReference type="EC" id="3.5.1.4" evidence="2"/>